<evidence type="ECO:0000256" key="1">
    <source>
        <dbReference type="SAM" id="Phobius"/>
    </source>
</evidence>
<evidence type="ECO:0008006" key="4">
    <source>
        <dbReference type="Google" id="ProtNLM"/>
    </source>
</evidence>
<feature type="transmembrane region" description="Helical" evidence="1">
    <location>
        <begin position="73"/>
        <end position="95"/>
    </location>
</feature>
<dbReference type="EMBL" id="BSNJ01000009">
    <property type="protein sequence ID" value="GLQ22079.1"/>
    <property type="molecule type" value="Genomic_DNA"/>
</dbReference>
<organism evidence="2 3">
    <name type="scientific">Algimonas porphyrae</name>
    <dbReference type="NCBI Taxonomy" id="1128113"/>
    <lineage>
        <taxon>Bacteria</taxon>
        <taxon>Pseudomonadati</taxon>
        <taxon>Pseudomonadota</taxon>
        <taxon>Alphaproteobacteria</taxon>
        <taxon>Maricaulales</taxon>
        <taxon>Robiginitomaculaceae</taxon>
        <taxon>Algimonas</taxon>
    </lineage>
</organism>
<dbReference type="Pfam" id="PF05656">
    <property type="entry name" value="DUF805"/>
    <property type="match status" value="1"/>
</dbReference>
<dbReference type="Proteomes" id="UP001161390">
    <property type="component" value="Unassembled WGS sequence"/>
</dbReference>
<proteinExistence type="predicted"/>
<gene>
    <name evidence="2" type="ORF">GCM10007854_30340</name>
</gene>
<sequence>MGNLLFSPSGRIGPSAYMKGMIVLAVISAIISLIPMFSPSLGMILGFVSLILIIPFIFLGIKRSHDAGKSGWMVLTHILLYIGVAVALGFLLQAIGMGPSAEAEAAIEAASESADLGEVMRLSGELAQDQALPSAVASLVGTLVSAFLVNMFNKQDPGDNQYGPVPAA</sequence>
<feature type="transmembrane region" description="Helical" evidence="1">
    <location>
        <begin position="131"/>
        <end position="152"/>
    </location>
</feature>
<reference evidence="2" key="2">
    <citation type="submission" date="2023-01" db="EMBL/GenBank/DDBJ databases">
        <title>Draft genome sequence of Algimonas porphyrae strain NBRC 108216.</title>
        <authorList>
            <person name="Sun Q."/>
            <person name="Mori K."/>
        </authorList>
    </citation>
    <scope>NUCLEOTIDE SEQUENCE</scope>
    <source>
        <strain evidence="2">NBRC 108216</strain>
    </source>
</reference>
<keyword evidence="1" id="KW-0472">Membrane</keyword>
<keyword evidence="3" id="KW-1185">Reference proteome</keyword>
<dbReference type="InterPro" id="IPR008523">
    <property type="entry name" value="DUF805"/>
</dbReference>
<feature type="transmembrane region" description="Helical" evidence="1">
    <location>
        <begin position="43"/>
        <end position="61"/>
    </location>
</feature>
<keyword evidence="1" id="KW-1133">Transmembrane helix</keyword>
<comment type="caution">
    <text evidence="2">The sequence shown here is derived from an EMBL/GenBank/DDBJ whole genome shotgun (WGS) entry which is preliminary data.</text>
</comment>
<evidence type="ECO:0000313" key="2">
    <source>
        <dbReference type="EMBL" id="GLQ22079.1"/>
    </source>
</evidence>
<name>A0ABQ5V5U7_9PROT</name>
<accession>A0ABQ5V5U7</accession>
<keyword evidence="1" id="KW-0812">Transmembrane</keyword>
<dbReference type="PANTHER" id="PTHR34980">
    <property type="entry name" value="INNER MEMBRANE PROTEIN-RELATED-RELATED"/>
    <property type="match status" value="1"/>
</dbReference>
<feature type="transmembrane region" description="Helical" evidence="1">
    <location>
        <begin position="20"/>
        <end position="37"/>
    </location>
</feature>
<protein>
    <recommendedName>
        <fullName evidence="4">DUF805 domain-containing protein</fullName>
    </recommendedName>
</protein>
<evidence type="ECO:0000313" key="3">
    <source>
        <dbReference type="Proteomes" id="UP001161390"/>
    </source>
</evidence>
<dbReference type="RefSeq" id="WP_284374319.1">
    <property type="nucleotide sequence ID" value="NZ_BSNJ01000009.1"/>
</dbReference>
<reference evidence="2" key="1">
    <citation type="journal article" date="2014" name="Int. J. Syst. Evol. Microbiol.">
        <title>Complete genome of a new Firmicutes species belonging to the dominant human colonic microbiota ('Ruminococcus bicirculans') reveals two chromosomes and a selective capacity to utilize plant glucans.</title>
        <authorList>
            <consortium name="NISC Comparative Sequencing Program"/>
            <person name="Wegmann U."/>
            <person name="Louis P."/>
            <person name="Goesmann A."/>
            <person name="Henrissat B."/>
            <person name="Duncan S.H."/>
            <person name="Flint H.J."/>
        </authorList>
    </citation>
    <scope>NUCLEOTIDE SEQUENCE</scope>
    <source>
        <strain evidence="2">NBRC 108216</strain>
    </source>
</reference>